<comment type="subcellular location">
    <subcellularLocation>
        <location evidence="2">Nucleus</location>
    </subcellularLocation>
</comment>
<dbReference type="GO" id="GO:0046872">
    <property type="term" value="F:metal ion binding"/>
    <property type="evidence" value="ECO:0007669"/>
    <property type="project" value="UniProtKB-KW"/>
</dbReference>
<evidence type="ECO:0000313" key="4">
    <source>
        <dbReference type="EnsemblMetazoa" id="ASTEI09691-PA"/>
    </source>
</evidence>
<reference evidence="5" key="1">
    <citation type="journal article" date="2014" name="Genome Biol.">
        <title>Genome analysis of a major urban malaria vector mosquito, Anopheles stephensi.</title>
        <authorList>
            <person name="Jiang X."/>
            <person name="Peery A."/>
            <person name="Hall A.B."/>
            <person name="Sharma A."/>
            <person name="Chen X.G."/>
            <person name="Waterhouse R.M."/>
            <person name="Komissarov A."/>
            <person name="Riehle M.M."/>
            <person name="Shouche Y."/>
            <person name="Sharakhova M.V."/>
            <person name="Lawson D."/>
            <person name="Pakpour N."/>
            <person name="Arensburger P."/>
            <person name="Davidson V.L."/>
            <person name="Eiglmeier K."/>
            <person name="Emrich S."/>
            <person name="George P."/>
            <person name="Kennedy R.C."/>
            <person name="Mane S.P."/>
            <person name="Maslen G."/>
            <person name="Oringanje C."/>
            <person name="Qi Y."/>
            <person name="Settlage R."/>
            <person name="Tojo M."/>
            <person name="Tubio J.M."/>
            <person name="Unger M.F."/>
            <person name="Wang B."/>
            <person name="Vernick K.D."/>
            <person name="Ribeiro J.M."/>
            <person name="James A.A."/>
            <person name="Michel K."/>
            <person name="Riehle M.A."/>
            <person name="Luckhart S."/>
            <person name="Sharakhov I.V."/>
            <person name="Tu Z."/>
        </authorList>
    </citation>
    <scope>NUCLEOTIDE SEQUENCE [LARGE SCALE GENOMIC DNA]</scope>
    <source>
        <strain evidence="5">Indian</strain>
    </source>
</reference>
<dbReference type="VEuPathDB" id="VectorBase:ASTE000968"/>
<dbReference type="EnsemblMetazoa" id="ASTEI09691-RA">
    <property type="protein sequence ID" value="ASTEI09691-PA"/>
    <property type="gene ID" value="ASTEI09691"/>
</dbReference>
<dbReference type="GO" id="GO:0034353">
    <property type="term" value="F:mRNA 5'-diphosphatase activity"/>
    <property type="evidence" value="ECO:0007669"/>
    <property type="project" value="TreeGrafter"/>
</dbReference>
<dbReference type="OMA" id="VVTWRGH"/>
<dbReference type="GO" id="GO:0003723">
    <property type="term" value="F:RNA binding"/>
    <property type="evidence" value="ECO:0007669"/>
    <property type="project" value="UniProtKB-KW"/>
</dbReference>
<dbReference type="EC" id="3.6.1.-" evidence="2"/>
<name>A0A182YMK5_ANOST</name>
<dbReference type="GO" id="GO:0000956">
    <property type="term" value="P:nuclear-transcribed mRNA catabolic process"/>
    <property type="evidence" value="ECO:0007669"/>
    <property type="project" value="TreeGrafter"/>
</dbReference>
<keyword evidence="2" id="KW-0540">Nuclease</keyword>
<evidence type="ECO:0000259" key="3">
    <source>
        <dbReference type="Pfam" id="PF08652"/>
    </source>
</evidence>
<dbReference type="PANTHER" id="PTHR12395">
    <property type="entry name" value="DOM-3 RELATED"/>
    <property type="match status" value="1"/>
</dbReference>
<evidence type="ECO:0000256" key="2">
    <source>
        <dbReference type="RuleBase" id="RU367113"/>
    </source>
</evidence>
<protein>
    <recommendedName>
        <fullName evidence="2">Decapping nuclease</fullName>
        <ecNumber evidence="2">3.6.1.-</ecNumber>
    </recommendedName>
</protein>
<dbReference type="GO" id="GO:0004518">
    <property type="term" value="F:nuclease activity"/>
    <property type="evidence" value="ECO:0007669"/>
    <property type="project" value="UniProtKB-KW"/>
</dbReference>
<reference evidence="4" key="2">
    <citation type="submission" date="2020-05" db="UniProtKB">
        <authorList>
            <consortium name="EnsemblMetazoa"/>
        </authorList>
    </citation>
    <scope>IDENTIFICATION</scope>
    <source>
        <strain evidence="4">Indian</strain>
    </source>
</reference>
<proteinExistence type="inferred from homology"/>
<comment type="function">
    <text evidence="2">Decapping enzyme for NAD-capped RNAs: specifically hydrolyzes the nicotinamide adenine dinucleotide (NAD) cap from a subset of RNAs by removing the entire NAD moiety from the 5'-end of an NAD-capped RNA.</text>
</comment>
<dbReference type="VEuPathDB" id="VectorBase:ASTEI09691"/>
<accession>A0A182YMK5</accession>
<keyword evidence="2" id="KW-0694">RNA-binding</keyword>
<dbReference type="Proteomes" id="UP000076408">
    <property type="component" value="Unassembled WGS sequence"/>
</dbReference>
<dbReference type="GO" id="GO:0005634">
    <property type="term" value="C:nucleus"/>
    <property type="evidence" value="ECO:0007669"/>
    <property type="project" value="UniProtKB-SubCell"/>
</dbReference>
<keyword evidence="2" id="KW-0539">Nucleus</keyword>
<keyword evidence="2" id="KW-0547">Nucleotide-binding</keyword>
<dbReference type="GO" id="GO:0000166">
    <property type="term" value="F:nucleotide binding"/>
    <property type="evidence" value="ECO:0007669"/>
    <property type="project" value="UniProtKB-KW"/>
</dbReference>
<dbReference type="GO" id="GO:0110155">
    <property type="term" value="P:NAD-cap decapping"/>
    <property type="evidence" value="ECO:0007669"/>
    <property type="project" value="TreeGrafter"/>
</dbReference>
<comment type="similarity">
    <text evidence="1 2">Belongs to the DXO/Dom3Z family.</text>
</comment>
<keyword evidence="2" id="KW-0479">Metal-binding</keyword>
<dbReference type="InterPro" id="IPR013961">
    <property type="entry name" value="RAI1"/>
</dbReference>
<dbReference type="InterPro" id="IPR039039">
    <property type="entry name" value="RAI1-like_fam"/>
</dbReference>
<dbReference type="VEuPathDB" id="VectorBase:ASTEI20_044757"/>
<dbReference type="AlphaFoldDB" id="A0A182YMK5"/>
<keyword evidence="2" id="KW-0378">Hydrolase</keyword>
<organism evidence="4 5">
    <name type="scientific">Anopheles stephensi</name>
    <name type="common">Indo-Pakistan malaria mosquito</name>
    <dbReference type="NCBI Taxonomy" id="30069"/>
    <lineage>
        <taxon>Eukaryota</taxon>
        <taxon>Metazoa</taxon>
        <taxon>Ecdysozoa</taxon>
        <taxon>Arthropoda</taxon>
        <taxon>Hexapoda</taxon>
        <taxon>Insecta</taxon>
        <taxon>Pterygota</taxon>
        <taxon>Neoptera</taxon>
        <taxon>Endopterygota</taxon>
        <taxon>Diptera</taxon>
        <taxon>Nematocera</taxon>
        <taxon>Culicoidea</taxon>
        <taxon>Culicidae</taxon>
        <taxon>Anophelinae</taxon>
        <taxon>Anopheles</taxon>
    </lineage>
</organism>
<feature type="domain" description="RAI1-like" evidence="3">
    <location>
        <begin position="26"/>
        <end position="371"/>
    </location>
</feature>
<comment type="cofactor">
    <cofactor evidence="2">
        <name>a divalent metal cation</name>
        <dbReference type="ChEBI" id="CHEBI:60240"/>
    </cofactor>
</comment>
<dbReference type="GO" id="GO:0005829">
    <property type="term" value="C:cytosol"/>
    <property type="evidence" value="ECO:0007669"/>
    <property type="project" value="TreeGrafter"/>
</dbReference>
<keyword evidence="5" id="KW-1185">Reference proteome</keyword>
<sequence length="382" mass="45232">MYTVTSVDPDPKHPARQSQPFPTITKPYLVGFFSLNYDRKFDPTAVQLKYVTLPPGPRTDLRLDLNEGFKIRRPKPDSAQDEKIDMLLTFIRQSHLWTTTETGHRRLQYDFVCFRGLLRLIACTPYDWKTPWIVQAIRYRGTIYLCERKTADRLEAERNETEQQKRFCYYGFKFEQHILTEEPGAVPDTSAPVMLGEEFCSMFDTTLAGHRLLYGAEMDGIVSNKPFDREEILLDDLRQCEFVEVKVKRKEATYRQVNNFYRFKTKNWWCQSFLVNVQRLVVGLRDDEGIVREIKIMKLSDIERESRPYWSPAVCMNFCADFLSEVARVMGSTDNSKKIYQFEFDSRESRHVRYRVLEEDAHRDAFLPDWYTRYLDDLQPKS</sequence>
<dbReference type="STRING" id="30069.A0A182YMK5"/>
<evidence type="ECO:0000256" key="1">
    <source>
        <dbReference type="ARBA" id="ARBA00006562"/>
    </source>
</evidence>
<evidence type="ECO:0000313" key="5">
    <source>
        <dbReference type="Proteomes" id="UP000076408"/>
    </source>
</evidence>
<dbReference type="PANTHER" id="PTHR12395:SF9">
    <property type="entry name" value="DECAPPING AND EXORIBONUCLEASE PROTEIN"/>
    <property type="match status" value="1"/>
</dbReference>
<dbReference type="Pfam" id="PF08652">
    <property type="entry name" value="RAI1"/>
    <property type="match status" value="1"/>
</dbReference>